<name>A0ABS7YKF7_9VIBR</name>
<evidence type="ECO:0000313" key="2">
    <source>
        <dbReference type="Proteomes" id="UP001199044"/>
    </source>
</evidence>
<keyword evidence="2" id="KW-1185">Reference proteome</keyword>
<gene>
    <name evidence="1" type="ORF">LDJ79_05470</name>
</gene>
<protein>
    <submittedName>
        <fullName evidence="1">Tad domain-containing protein</fullName>
    </submittedName>
</protein>
<sequence length="532" mass="58824">MSIASFVRERIKGRVTVNQLQIKLAEFTHNESGSAMPFPVLVFIGALLVSVYSFDTSRMIDSASQLKRATDAAAMAVGYTELASSNTGKSSDLTKLARNYIKQNLGLDSDLAEHVDLSTVRVQKGETSDGAVTYKVSVTASFEAPELGTKVEDKTIFSTVEVMSRPTEVAMMFPNTNSESDGDIAALKRLGKQFAKDFLNTDGDENLDDLKRWLALVPFSQSVNVFDESDPGRLTRWAAGGALNPSELRSLFRTGKVNSLADERFPDRAAHLLCLFRGLGQGENFFWDQSPVSEFGVYYRHDLPENGSPGAAPISWQGPNPDFPDSSAIDTRWIVADKGCPNTPLLPLTNEEDKIEARLNQMTSRFNVNYAIAMGWAAAALSPQMRGSDGWGDNELPLDFGSDNTNYKAIIMLANTTGDWFDTDSYNFYRDANVTGTSTNFARQRFVDLCRSIRSKNIHLYFIGVRPGDPEEFGRVLFDKVAGPGMLICTEGEGNMYFADASNFKDGESQIQNALEDIAKDIRRNYYVRLIN</sequence>
<comment type="caution">
    <text evidence="1">The sequence shown here is derived from an EMBL/GenBank/DDBJ whole genome shotgun (WGS) entry which is preliminary data.</text>
</comment>
<evidence type="ECO:0000313" key="1">
    <source>
        <dbReference type="EMBL" id="MCA2015552.1"/>
    </source>
</evidence>
<dbReference type="Proteomes" id="UP001199044">
    <property type="component" value="Unassembled WGS sequence"/>
</dbReference>
<organism evidence="1 2">
    <name type="scientific">Vibrio tritonius</name>
    <dbReference type="NCBI Taxonomy" id="1435069"/>
    <lineage>
        <taxon>Bacteria</taxon>
        <taxon>Pseudomonadati</taxon>
        <taxon>Pseudomonadota</taxon>
        <taxon>Gammaproteobacteria</taxon>
        <taxon>Vibrionales</taxon>
        <taxon>Vibrionaceae</taxon>
        <taxon>Vibrio</taxon>
    </lineage>
</organism>
<dbReference type="RefSeq" id="WP_225249869.1">
    <property type="nucleotide sequence ID" value="NZ_JAIWIU010000031.1"/>
</dbReference>
<proteinExistence type="predicted"/>
<accession>A0ABS7YKF7</accession>
<dbReference type="EMBL" id="JAIWIU010000031">
    <property type="protein sequence ID" value="MCA2015552.1"/>
    <property type="molecule type" value="Genomic_DNA"/>
</dbReference>
<reference evidence="2" key="1">
    <citation type="submission" date="2023-07" db="EMBL/GenBank/DDBJ databases">
        <title>Molecular identification of indigenous halophilic bacteria isolated from red sea cost, biodegradation of synthetic dyes and assessment of degraded metabolite toxicity.</title>
        <authorList>
            <person name="Chaieb K."/>
            <person name="Altayb H.N."/>
        </authorList>
    </citation>
    <scope>NUCLEOTIDE SEQUENCE [LARGE SCALE GENOMIC DNA]</scope>
    <source>
        <strain evidence="2">K20</strain>
    </source>
</reference>